<evidence type="ECO:0000313" key="4">
    <source>
        <dbReference type="Proteomes" id="UP001241758"/>
    </source>
</evidence>
<evidence type="ECO:0000256" key="2">
    <source>
        <dbReference type="SAM" id="SignalP"/>
    </source>
</evidence>
<dbReference type="EMBL" id="JASCTH010000003">
    <property type="protein sequence ID" value="MDI6098072.1"/>
    <property type="molecule type" value="Genomic_DNA"/>
</dbReference>
<dbReference type="RefSeq" id="WP_282757560.1">
    <property type="nucleotide sequence ID" value="NZ_JASCTH010000003.1"/>
</dbReference>
<comment type="caution">
    <text evidence="3">The sequence shown here is derived from an EMBL/GenBank/DDBJ whole genome shotgun (WGS) entry which is preliminary data.</text>
</comment>
<protein>
    <submittedName>
        <fullName evidence="3">Lipoprotein</fullName>
    </submittedName>
</protein>
<name>A0ABT6WEE9_9ACTN</name>
<sequence>MHAPGRVVMAAAAAMSVLVLTGCNNTEPTSPSAEGASSAATAKDRQAEDCEAVAGSLRDLVKSMISAELSTDSDSTAAIRKALTDYATTARGQAAKVTDPALRAAAERLAAAAEQLSKAKDPTDLDAPAFESGTAEMEKLCEGPLTPTASPGTPIMRLGAAGSACELPVTFDLVPLWKPEAVDLGKREDVAFLYRNGPFDAACVVDGKPAGEVGNLRVYIAKTLRTGTPRGHLEAFLAAESSDARKAGNLDVHNIRYTELTIGGQPAAEVTYEPYNKVMDHQSKYSAFALNTPRGAVVVKLAPFGADEYANVLPVYELAKKTLTMSN</sequence>
<dbReference type="Proteomes" id="UP001241758">
    <property type="component" value="Unassembled WGS sequence"/>
</dbReference>
<evidence type="ECO:0000256" key="1">
    <source>
        <dbReference type="SAM" id="MobiDB-lite"/>
    </source>
</evidence>
<dbReference type="InterPro" id="IPR044058">
    <property type="entry name" value="Lipoprotein_23"/>
</dbReference>
<feature type="region of interest" description="Disordered" evidence="1">
    <location>
        <begin position="27"/>
        <end position="47"/>
    </location>
</feature>
<keyword evidence="2" id="KW-0732">Signal</keyword>
<feature type="signal peptide" evidence="2">
    <location>
        <begin position="1"/>
        <end position="21"/>
    </location>
</feature>
<dbReference type="PROSITE" id="PS51257">
    <property type="entry name" value="PROKAR_LIPOPROTEIN"/>
    <property type="match status" value="1"/>
</dbReference>
<proteinExistence type="predicted"/>
<gene>
    <name evidence="3" type="ORF">QLQ12_05580</name>
</gene>
<feature type="chain" id="PRO_5046115689" evidence="2">
    <location>
        <begin position="22"/>
        <end position="327"/>
    </location>
</feature>
<reference evidence="3 4" key="1">
    <citation type="submission" date="2023-05" db="EMBL/GenBank/DDBJ databases">
        <title>Actinoplanes sp. NEAU-A12 genome sequencing.</title>
        <authorList>
            <person name="Wang Z.-S."/>
        </authorList>
    </citation>
    <scope>NUCLEOTIDE SEQUENCE [LARGE SCALE GENOMIC DNA]</scope>
    <source>
        <strain evidence="3 4">NEAU-A12</strain>
    </source>
</reference>
<organism evidence="3 4">
    <name type="scientific">Actinoplanes sandaracinus</name>
    <dbReference type="NCBI Taxonomy" id="3045177"/>
    <lineage>
        <taxon>Bacteria</taxon>
        <taxon>Bacillati</taxon>
        <taxon>Actinomycetota</taxon>
        <taxon>Actinomycetes</taxon>
        <taxon>Micromonosporales</taxon>
        <taxon>Micromonosporaceae</taxon>
        <taxon>Actinoplanes</taxon>
    </lineage>
</organism>
<keyword evidence="4" id="KW-1185">Reference proteome</keyword>
<evidence type="ECO:0000313" key="3">
    <source>
        <dbReference type="EMBL" id="MDI6098072.1"/>
    </source>
</evidence>
<accession>A0ABT6WEE9</accession>
<dbReference type="Pfam" id="PF18966">
    <property type="entry name" value="Lipoprotein_23"/>
    <property type="match status" value="1"/>
</dbReference>
<keyword evidence="3" id="KW-0449">Lipoprotein</keyword>